<dbReference type="PIRSF" id="PIRSF005052">
    <property type="entry name" value="P-loopkin"/>
    <property type="match status" value="1"/>
</dbReference>
<keyword evidence="3 4" id="KW-0342">GTP-binding</keyword>
<evidence type="ECO:0000259" key="5">
    <source>
        <dbReference type="Pfam" id="PF03668"/>
    </source>
</evidence>
<evidence type="ECO:0000313" key="7">
    <source>
        <dbReference type="EMBL" id="SEH33608.1"/>
    </source>
</evidence>
<evidence type="ECO:0000259" key="6">
    <source>
        <dbReference type="Pfam" id="PF22740"/>
    </source>
</evidence>
<dbReference type="GO" id="GO:0005524">
    <property type="term" value="F:ATP binding"/>
    <property type="evidence" value="ECO:0007669"/>
    <property type="project" value="UniProtKB-UniRule"/>
</dbReference>
<sequence>MSLPPSSDQPTAAPAPAPTVPPCCGSGRVVIVTGLSGAGKTLALKGLEDLGWEAVDNLPLSLVANLVRSGSGSSRPLAVGIDIRTRDFGVEPVLDAVDRLMTENGRKVELLFLDCDDDALCRRYTESRRRHPLAVDRPLLDGIHHERALLLPLRARADLVVDTTGLAPSALKRVLGGHFGLAIDRGLVVFVTSFAYRNGLPREADLVFDARFLTNPHYRTDLRPLTGRDRAVADYVAADPAFGPYIDSLTGLLAPLLPRFAAEGKSYLTIAIGCTGGRHRSVAVAERIADWLRGRGERVDLRHRELDEGAGG</sequence>
<gene>
    <name evidence="7" type="ORF">SAMN04244559_01412</name>
</gene>
<feature type="binding site" evidence="4">
    <location>
        <begin position="82"/>
        <end position="85"/>
    </location>
    <ligand>
        <name>GTP</name>
        <dbReference type="ChEBI" id="CHEBI:37565"/>
    </ligand>
</feature>
<dbReference type="SUPFAM" id="SSF52540">
    <property type="entry name" value="P-loop containing nucleoside triphosphate hydrolases"/>
    <property type="match status" value="1"/>
</dbReference>
<dbReference type="InterPro" id="IPR053931">
    <property type="entry name" value="RapZ_C"/>
</dbReference>
<proteinExistence type="inferred from homology"/>
<dbReference type="HAMAP" id="MF_00636">
    <property type="entry name" value="RapZ_like"/>
    <property type="match status" value="1"/>
</dbReference>
<dbReference type="InterPro" id="IPR027417">
    <property type="entry name" value="P-loop_NTPase"/>
</dbReference>
<feature type="binding site" evidence="4">
    <location>
        <begin position="34"/>
        <end position="41"/>
    </location>
    <ligand>
        <name>ATP</name>
        <dbReference type="ChEBI" id="CHEBI:30616"/>
    </ligand>
</feature>
<evidence type="ECO:0000256" key="3">
    <source>
        <dbReference type="ARBA" id="ARBA00023134"/>
    </source>
</evidence>
<dbReference type="InterPro" id="IPR053930">
    <property type="entry name" value="RapZ-like_N"/>
</dbReference>
<dbReference type="PANTHER" id="PTHR30448">
    <property type="entry name" value="RNASE ADAPTER PROTEIN RAPZ"/>
    <property type="match status" value="1"/>
</dbReference>
<accession>A0A1H6HHH0</accession>
<dbReference type="Proteomes" id="UP000182983">
    <property type="component" value="Unassembled WGS sequence"/>
</dbReference>
<dbReference type="AlphaFoldDB" id="A0A1H6HHH0"/>
<reference evidence="8" key="1">
    <citation type="submission" date="2016-10" db="EMBL/GenBank/DDBJ databases">
        <authorList>
            <person name="Varghese N."/>
            <person name="Submissions S."/>
        </authorList>
    </citation>
    <scope>NUCLEOTIDE SEQUENCE [LARGE SCALE GENOMIC DNA]</scope>
    <source>
        <strain evidence="8">DSM 13234</strain>
    </source>
</reference>
<evidence type="ECO:0000256" key="2">
    <source>
        <dbReference type="ARBA" id="ARBA00022840"/>
    </source>
</evidence>
<dbReference type="OrthoDB" id="9784461at2"/>
<dbReference type="Pfam" id="PF22740">
    <property type="entry name" value="PapZ_C"/>
    <property type="match status" value="1"/>
</dbReference>
<name>A0A1H6HHH0_MAGFU</name>
<evidence type="ECO:0000256" key="4">
    <source>
        <dbReference type="HAMAP-Rule" id="MF_00636"/>
    </source>
</evidence>
<organism evidence="7 8">
    <name type="scientific">Magnetospirillum fulvum</name>
    <name type="common">Rhodospirillum fulvum</name>
    <dbReference type="NCBI Taxonomy" id="1082"/>
    <lineage>
        <taxon>Bacteria</taxon>
        <taxon>Pseudomonadati</taxon>
        <taxon>Pseudomonadota</taxon>
        <taxon>Alphaproteobacteria</taxon>
        <taxon>Rhodospirillales</taxon>
        <taxon>Rhodospirillaceae</taxon>
        <taxon>Magnetospirillum</taxon>
    </lineage>
</organism>
<dbReference type="GO" id="GO:0005525">
    <property type="term" value="F:GTP binding"/>
    <property type="evidence" value="ECO:0007669"/>
    <property type="project" value="UniProtKB-UniRule"/>
</dbReference>
<dbReference type="NCBIfam" id="NF003828">
    <property type="entry name" value="PRK05416.1"/>
    <property type="match status" value="1"/>
</dbReference>
<keyword evidence="1 4" id="KW-0547">Nucleotide-binding</keyword>
<dbReference type="InterPro" id="IPR005337">
    <property type="entry name" value="RapZ-like"/>
</dbReference>
<dbReference type="Pfam" id="PF03668">
    <property type="entry name" value="RapZ-like_N"/>
    <property type="match status" value="1"/>
</dbReference>
<feature type="domain" description="RapZ-like N-terminal" evidence="5">
    <location>
        <begin position="29"/>
        <end position="179"/>
    </location>
</feature>
<dbReference type="EMBL" id="FNWO01000005">
    <property type="protein sequence ID" value="SEH33608.1"/>
    <property type="molecule type" value="Genomic_DNA"/>
</dbReference>
<dbReference type="RefSeq" id="WP_074766953.1">
    <property type="nucleotide sequence ID" value="NZ_FNWO01000005.1"/>
</dbReference>
<feature type="domain" description="RapZ C-terminal" evidence="6">
    <location>
        <begin position="189"/>
        <end position="306"/>
    </location>
</feature>
<evidence type="ECO:0000313" key="8">
    <source>
        <dbReference type="Proteomes" id="UP000182983"/>
    </source>
</evidence>
<keyword evidence="8" id="KW-1185">Reference proteome</keyword>
<dbReference type="PANTHER" id="PTHR30448:SF0">
    <property type="entry name" value="RNASE ADAPTER PROTEIN RAPZ"/>
    <property type="match status" value="1"/>
</dbReference>
<keyword evidence="2 4" id="KW-0067">ATP-binding</keyword>
<evidence type="ECO:0000256" key="1">
    <source>
        <dbReference type="ARBA" id="ARBA00022741"/>
    </source>
</evidence>
<protein>
    <submittedName>
        <fullName evidence="7">UPF0042 nucleotide-binding protein</fullName>
    </submittedName>
</protein>